<comment type="caution">
    <text evidence="14">The sequence shown here is derived from an EMBL/GenBank/DDBJ whole genome shotgun (WGS) entry which is preliminary data.</text>
</comment>
<dbReference type="PRINTS" id="PR00463">
    <property type="entry name" value="EP450I"/>
</dbReference>
<dbReference type="AlphaFoldDB" id="A0A8H6WSJ1"/>
<proteinExistence type="inferred from homology"/>
<dbReference type="GO" id="GO:0016020">
    <property type="term" value="C:membrane"/>
    <property type="evidence" value="ECO:0007669"/>
    <property type="project" value="UniProtKB-SubCell"/>
</dbReference>
<evidence type="ECO:0000256" key="5">
    <source>
        <dbReference type="ARBA" id="ARBA00022617"/>
    </source>
</evidence>
<dbReference type="Proteomes" id="UP000620124">
    <property type="component" value="Unassembled WGS sequence"/>
</dbReference>
<keyword evidence="9" id="KW-0560">Oxidoreductase</keyword>
<dbReference type="InterPro" id="IPR001128">
    <property type="entry name" value="Cyt_P450"/>
</dbReference>
<keyword evidence="6" id="KW-0812">Transmembrane</keyword>
<accession>A0A8H6WSJ1</accession>
<evidence type="ECO:0000256" key="8">
    <source>
        <dbReference type="ARBA" id="ARBA00022989"/>
    </source>
</evidence>
<dbReference type="GO" id="GO:0020037">
    <property type="term" value="F:heme binding"/>
    <property type="evidence" value="ECO:0007669"/>
    <property type="project" value="InterPro"/>
</dbReference>
<evidence type="ECO:0000256" key="2">
    <source>
        <dbReference type="ARBA" id="ARBA00004370"/>
    </source>
</evidence>
<dbReference type="SUPFAM" id="SSF48264">
    <property type="entry name" value="Cytochrome P450"/>
    <property type="match status" value="1"/>
</dbReference>
<dbReference type="OrthoDB" id="2904871at2759"/>
<dbReference type="InterPro" id="IPR036396">
    <property type="entry name" value="Cyt_P450_sf"/>
</dbReference>
<evidence type="ECO:0000256" key="1">
    <source>
        <dbReference type="ARBA" id="ARBA00001971"/>
    </source>
</evidence>
<comment type="cofactor">
    <cofactor evidence="1 13">
        <name>heme</name>
        <dbReference type="ChEBI" id="CHEBI:30413"/>
    </cofactor>
</comment>
<name>A0A8H6WSJ1_9AGAR</name>
<organism evidence="14 15">
    <name type="scientific">Mycena venus</name>
    <dbReference type="NCBI Taxonomy" id="2733690"/>
    <lineage>
        <taxon>Eukaryota</taxon>
        <taxon>Fungi</taxon>
        <taxon>Dikarya</taxon>
        <taxon>Basidiomycota</taxon>
        <taxon>Agaricomycotina</taxon>
        <taxon>Agaricomycetes</taxon>
        <taxon>Agaricomycetidae</taxon>
        <taxon>Agaricales</taxon>
        <taxon>Marasmiineae</taxon>
        <taxon>Mycenaceae</taxon>
        <taxon>Mycena</taxon>
    </lineage>
</organism>
<dbReference type="Pfam" id="PF00067">
    <property type="entry name" value="p450"/>
    <property type="match status" value="1"/>
</dbReference>
<protein>
    <submittedName>
        <fullName evidence="14">Cytochrome P450</fullName>
    </submittedName>
</protein>
<evidence type="ECO:0000256" key="10">
    <source>
        <dbReference type="ARBA" id="ARBA00023004"/>
    </source>
</evidence>
<evidence type="ECO:0000256" key="12">
    <source>
        <dbReference type="ARBA" id="ARBA00023136"/>
    </source>
</evidence>
<evidence type="ECO:0000256" key="6">
    <source>
        <dbReference type="ARBA" id="ARBA00022692"/>
    </source>
</evidence>
<evidence type="ECO:0000256" key="13">
    <source>
        <dbReference type="PIRSR" id="PIRSR602401-1"/>
    </source>
</evidence>
<keyword evidence="11" id="KW-0503">Monooxygenase</keyword>
<keyword evidence="5 13" id="KW-0349">Heme</keyword>
<keyword evidence="10 13" id="KW-0408">Iron</keyword>
<comment type="pathway">
    <text evidence="3">Secondary metabolite biosynthesis; terpenoid biosynthesis.</text>
</comment>
<keyword evidence="12" id="KW-0472">Membrane</keyword>
<dbReference type="InterPro" id="IPR002401">
    <property type="entry name" value="Cyt_P450_E_grp-I"/>
</dbReference>
<dbReference type="GO" id="GO:0016705">
    <property type="term" value="F:oxidoreductase activity, acting on paired donors, with incorporation or reduction of molecular oxygen"/>
    <property type="evidence" value="ECO:0007669"/>
    <property type="project" value="InterPro"/>
</dbReference>
<dbReference type="PRINTS" id="PR00385">
    <property type="entry name" value="P450"/>
</dbReference>
<comment type="subcellular location">
    <subcellularLocation>
        <location evidence="2">Membrane</location>
    </subcellularLocation>
</comment>
<keyword evidence="15" id="KW-1185">Reference proteome</keyword>
<keyword evidence="7 13" id="KW-0479">Metal-binding</keyword>
<evidence type="ECO:0000256" key="4">
    <source>
        <dbReference type="ARBA" id="ARBA00010617"/>
    </source>
</evidence>
<evidence type="ECO:0000313" key="15">
    <source>
        <dbReference type="Proteomes" id="UP000620124"/>
    </source>
</evidence>
<feature type="binding site" description="axial binding residue" evidence="13">
    <location>
        <position position="453"/>
    </location>
    <ligand>
        <name>heme</name>
        <dbReference type="ChEBI" id="CHEBI:30413"/>
    </ligand>
    <ligandPart>
        <name>Fe</name>
        <dbReference type="ChEBI" id="CHEBI:18248"/>
    </ligandPart>
</feature>
<gene>
    <name evidence="14" type="ORF">MVEN_02550700</name>
</gene>
<keyword evidence="8" id="KW-1133">Transmembrane helix</keyword>
<dbReference type="GO" id="GO:0005506">
    <property type="term" value="F:iron ion binding"/>
    <property type="evidence" value="ECO:0007669"/>
    <property type="project" value="InterPro"/>
</dbReference>
<dbReference type="EMBL" id="JACAZI010000036">
    <property type="protein sequence ID" value="KAF7328352.1"/>
    <property type="molecule type" value="Genomic_DNA"/>
</dbReference>
<dbReference type="InterPro" id="IPR050121">
    <property type="entry name" value="Cytochrome_P450_monoxygenase"/>
</dbReference>
<evidence type="ECO:0000256" key="11">
    <source>
        <dbReference type="ARBA" id="ARBA00023033"/>
    </source>
</evidence>
<evidence type="ECO:0000256" key="3">
    <source>
        <dbReference type="ARBA" id="ARBA00004721"/>
    </source>
</evidence>
<evidence type="ECO:0000256" key="7">
    <source>
        <dbReference type="ARBA" id="ARBA00022723"/>
    </source>
</evidence>
<comment type="similarity">
    <text evidence="4">Belongs to the cytochrome P450 family.</text>
</comment>
<dbReference type="PANTHER" id="PTHR24305">
    <property type="entry name" value="CYTOCHROME P450"/>
    <property type="match status" value="1"/>
</dbReference>
<sequence length="511" mass="56655">MPIRARCTAPRLHAIPVSDVKILRYFRAFFPDVASYPDRSACHGRHMPQLLLSMEYGENEFQWQQKYGPVYSIRGCFGESRLMISDPTTAKYILNSGHFVFGYSQQKMGNVLFGHGNVFLARGDEHRHLRSVMNPSFSANNVRALMPIVEETGQKLVDRWESLGFEGSSVDVFPTLNDATLDVTGKAMFGHDFNALEGQSEVARIQRRLADSVSSPSKFGQLVDAALPYIPDAVFRLALNLPIEAMRMLRDYKGMTDELGLELAIQKRETQAFDGLVGAFINDGGVPDPAIGVHLRTTLIAGQDTTGTTLGWVLHKLAQMPDYQQDLRQEIQTAGLGEGLDYNNLPLLNAMINEVLRMYCAFPLSERVASEDCILPLSQPIPTATGSQMFEIPIKKGQCLYVAIAAHNRLSSIWGPDAGEFRPSRWLEKDPRRGPALGPHPTGLTFLGGPGVCLGWRFAILTLQVFVAAIVKKYVLSLPENDSVRPRLAITLMPATADEMRQLPLLIEPIT</sequence>
<dbReference type="PANTHER" id="PTHR24305:SF166">
    <property type="entry name" value="CYTOCHROME P450 12A4, MITOCHONDRIAL-RELATED"/>
    <property type="match status" value="1"/>
</dbReference>
<evidence type="ECO:0000313" key="14">
    <source>
        <dbReference type="EMBL" id="KAF7328352.1"/>
    </source>
</evidence>
<dbReference type="GO" id="GO:0004497">
    <property type="term" value="F:monooxygenase activity"/>
    <property type="evidence" value="ECO:0007669"/>
    <property type="project" value="UniProtKB-KW"/>
</dbReference>
<dbReference type="Gene3D" id="1.10.630.10">
    <property type="entry name" value="Cytochrome P450"/>
    <property type="match status" value="1"/>
</dbReference>
<reference evidence="14" key="1">
    <citation type="submission" date="2020-05" db="EMBL/GenBank/DDBJ databases">
        <title>Mycena genomes resolve the evolution of fungal bioluminescence.</title>
        <authorList>
            <person name="Tsai I.J."/>
        </authorList>
    </citation>
    <scope>NUCLEOTIDE SEQUENCE</scope>
    <source>
        <strain evidence="14">CCC161011</strain>
    </source>
</reference>
<evidence type="ECO:0000256" key="9">
    <source>
        <dbReference type="ARBA" id="ARBA00023002"/>
    </source>
</evidence>